<feature type="domain" description="Peptidase M13 N-terminal" evidence="10">
    <location>
        <begin position="38"/>
        <end position="413"/>
    </location>
</feature>
<evidence type="ECO:0000313" key="12">
    <source>
        <dbReference type="Proteomes" id="UP001595999"/>
    </source>
</evidence>
<feature type="signal peptide" evidence="8">
    <location>
        <begin position="1"/>
        <end position="20"/>
    </location>
</feature>
<dbReference type="RefSeq" id="WP_231461044.1">
    <property type="nucleotide sequence ID" value="NZ_JAJOHW010000016.1"/>
</dbReference>
<accession>A0ABV8ZV35</accession>
<evidence type="ECO:0000256" key="8">
    <source>
        <dbReference type="SAM" id="SignalP"/>
    </source>
</evidence>
<dbReference type="InterPro" id="IPR042089">
    <property type="entry name" value="Peptidase_M13_dom_2"/>
</dbReference>
<dbReference type="InterPro" id="IPR018497">
    <property type="entry name" value="Peptidase_M13_C"/>
</dbReference>
<dbReference type="InterPro" id="IPR000718">
    <property type="entry name" value="Peptidase_M13"/>
</dbReference>
<dbReference type="PRINTS" id="PR00786">
    <property type="entry name" value="NEPRILYSIN"/>
</dbReference>
<comment type="similarity">
    <text evidence="2">Belongs to the peptidase M13 family.</text>
</comment>
<keyword evidence="3" id="KW-0645">Protease</keyword>
<dbReference type="PANTHER" id="PTHR11733">
    <property type="entry name" value="ZINC METALLOPROTEASE FAMILY M13 NEPRILYSIN-RELATED"/>
    <property type="match status" value="1"/>
</dbReference>
<keyword evidence="12" id="KW-1185">Reference proteome</keyword>
<dbReference type="SUPFAM" id="SSF55486">
    <property type="entry name" value="Metalloproteases ('zincins'), catalytic domain"/>
    <property type="match status" value="1"/>
</dbReference>
<keyword evidence="5" id="KW-0378">Hydrolase</keyword>
<organism evidence="11 12">
    <name type="scientific">Chromobacterium aquaticum</name>
    <dbReference type="NCBI Taxonomy" id="467180"/>
    <lineage>
        <taxon>Bacteria</taxon>
        <taxon>Pseudomonadati</taxon>
        <taxon>Pseudomonadota</taxon>
        <taxon>Betaproteobacteria</taxon>
        <taxon>Neisseriales</taxon>
        <taxon>Chromobacteriaceae</taxon>
        <taxon>Chromobacterium</taxon>
    </lineage>
</organism>
<evidence type="ECO:0000256" key="4">
    <source>
        <dbReference type="ARBA" id="ARBA00022723"/>
    </source>
</evidence>
<sequence>MKMKLALLAASLLLAWQAQAGVATGIDKQHFDSAVRAQDDIYHAVNGNWVKHAVLPASEDNDGAFKQLRDLSLERSRKLIESAAAQPGASPEAQKIGDLYHSFMDEAALNKLGLAPLRGELAEIAALKDKRALAAWMGSAQSLGVQQPLAFYVEADAKDARQYLAGLYQNGLSLPDRDYYLGKDARFEKARQAYRGYLLKLFKLGGYSEPERRAQRVFALETKLAEAQWSKVQNRDPQKTYNKMSVTELKKQAPGFDWQAFLDAAEAGGISVVNVNQPSYAQAWAKLAAELPLQDWQDYLTVQTLDAYAPYLDDTLAQTRFDFHGKALAGTLEQQPRWKRGVKAVEGNLGEALGKLYVQAYFPPESKAKMEVLVGNLMKAYAQSIDTLSWMSPATKKAAQDKLSKYMLKIGYPNKWRDYGGLEIKRDDLAGNIKRGSIFEYRRMLAKLGKPVDREEWGMTPQTVNAYYNPSLNEIVFPAAILQPPFFDAKADDAVNYGGIGAVIGHEISHGFDDQGSQFDGDGNMRNWWTAEDRARFDQLTGKLVAQYNAYEPLPGKHINGELTLGENIADNAGLQIAYKAYQLSLGGKSAPVLDGMNGDQRFFYGFAQVWRTKIRDEALLSRLVTDPHSPGEFRAIGAASNSDAFVETFEVKPGDKMFKPQDERIRIW</sequence>
<dbReference type="Pfam" id="PF01431">
    <property type="entry name" value="Peptidase_M13"/>
    <property type="match status" value="1"/>
</dbReference>
<dbReference type="InterPro" id="IPR008753">
    <property type="entry name" value="Peptidase_M13_N"/>
</dbReference>
<evidence type="ECO:0000259" key="10">
    <source>
        <dbReference type="Pfam" id="PF05649"/>
    </source>
</evidence>
<dbReference type="Proteomes" id="UP001595999">
    <property type="component" value="Unassembled WGS sequence"/>
</dbReference>
<dbReference type="Pfam" id="PF05649">
    <property type="entry name" value="Peptidase_M13_N"/>
    <property type="match status" value="1"/>
</dbReference>
<dbReference type="Gene3D" id="1.10.1380.10">
    <property type="entry name" value="Neutral endopeptidase , domain2"/>
    <property type="match status" value="1"/>
</dbReference>
<evidence type="ECO:0000256" key="6">
    <source>
        <dbReference type="ARBA" id="ARBA00022833"/>
    </source>
</evidence>
<proteinExistence type="inferred from homology"/>
<keyword evidence="6" id="KW-0862">Zinc</keyword>
<evidence type="ECO:0000256" key="5">
    <source>
        <dbReference type="ARBA" id="ARBA00022801"/>
    </source>
</evidence>
<comment type="cofactor">
    <cofactor evidence="1">
        <name>Zn(2+)</name>
        <dbReference type="ChEBI" id="CHEBI:29105"/>
    </cofactor>
</comment>
<evidence type="ECO:0000256" key="3">
    <source>
        <dbReference type="ARBA" id="ARBA00022670"/>
    </source>
</evidence>
<keyword evidence="4" id="KW-0479">Metal-binding</keyword>
<evidence type="ECO:0000256" key="1">
    <source>
        <dbReference type="ARBA" id="ARBA00001947"/>
    </source>
</evidence>
<evidence type="ECO:0000259" key="9">
    <source>
        <dbReference type="Pfam" id="PF01431"/>
    </source>
</evidence>
<protein>
    <submittedName>
        <fullName evidence="11">M13 family metallopeptidase</fullName>
    </submittedName>
</protein>
<comment type="caution">
    <text evidence="11">The sequence shown here is derived from an EMBL/GenBank/DDBJ whole genome shotgun (WGS) entry which is preliminary data.</text>
</comment>
<dbReference type="CDD" id="cd08662">
    <property type="entry name" value="M13"/>
    <property type="match status" value="1"/>
</dbReference>
<name>A0ABV8ZV35_9NEIS</name>
<evidence type="ECO:0000256" key="2">
    <source>
        <dbReference type="ARBA" id="ARBA00007357"/>
    </source>
</evidence>
<reference evidence="12" key="1">
    <citation type="journal article" date="2019" name="Int. J. Syst. Evol. Microbiol.">
        <title>The Global Catalogue of Microorganisms (GCM) 10K type strain sequencing project: providing services to taxonomists for standard genome sequencing and annotation.</title>
        <authorList>
            <consortium name="The Broad Institute Genomics Platform"/>
            <consortium name="The Broad Institute Genome Sequencing Center for Infectious Disease"/>
            <person name="Wu L."/>
            <person name="Ma J."/>
        </authorList>
    </citation>
    <scope>NUCLEOTIDE SEQUENCE [LARGE SCALE GENOMIC DNA]</scope>
    <source>
        <strain evidence="12">CGMCC 4.7608</strain>
    </source>
</reference>
<evidence type="ECO:0000256" key="7">
    <source>
        <dbReference type="ARBA" id="ARBA00023049"/>
    </source>
</evidence>
<evidence type="ECO:0000313" key="11">
    <source>
        <dbReference type="EMBL" id="MFC4490797.1"/>
    </source>
</evidence>
<dbReference type="PROSITE" id="PS51885">
    <property type="entry name" value="NEPRILYSIN"/>
    <property type="match status" value="1"/>
</dbReference>
<dbReference type="EMBL" id="JBHSEK010000009">
    <property type="protein sequence ID" value="MFC4490797.1"/>
    <property type="molecule type" value="Genomic_DNA"/>
</dbReference>
<dbReference type="Gene3D" id="3.40.390.10">
    <property type="entry name" value="Collagenase (Catalytic Domain)"/>
    <property type="match status" value="1"/>
</dbReference>
<feature type="chain" id="PRO_5047185418" evidence="8">
    <location>
        <begin position="21"/>
        <end position="669"/>
    </location>
</feature>
<dbReference type="InterPro" id="IPR024079">
    <property type="entry name" value="MetalloPept_cat_dom_sf"/>
</dbReference>
<feature type="domain" description="Peptidase M13 C-terminal" evidence="9">
    <location>
        <begin position="465"/>
        <end position="665"/>
    </location>
</feature>
<dbReference type="PANTHER" id="PTHR11733:SF167">
    <property type="entry name" value="FI17812P1-RELATED"/>
    <property type="match status" value="1"/>
</dbReference>
<keyword evidence="8" id="KW-0732">Signal</keyword>
<gene>
    <name evidence="11" type="ORF">ACFO0R_14370</name>
</gene>
<keyword evidence="7" id="KW-0482">Metalloprotease</keyword>